<accession>E9GQJ2</accession>
<reference evidence="1 2" key="1">
    <citation type="journal article" date="2011" name="Science">
        <title>The ecoresponsive genome of Daphnia pulex.</title>
        <authorList>
            <person name="Colbourne J.K."/>
            <person name="Pfrender M.E."/>
            <person name="Gilbert D."/>
            <person name="Thomas W.K."/>
            <person name="Tucker A."/>
            <person name="Oakley T.H."/>
            <person name="Tokishita S."/>
            <person name="Aerts A."/>
            <person name="Arnold G.J."/>
            <person name="Basu M.K."/>
            <person name="Bauer D.J."/>
            <person name="Caceres C.E."/>
            <person name="Carmel L."/>
            <person name="Casola C."/>
            <person name="Choi J.H."/>
            <person name="Detter J.C."/>
            <person name="Dong Q."/>
            <person name="Dusheyko S."/>
            <person name="Eads B.D."/>
            <person name="Frohlich T."/>
            <person name="Geiler-Samerotte K.A."/>
            <person name="Gerlach D."/>
            <person name="Hatcher P."/>
            <person name="Jogdeo S."/>
            <person name="Krijgsveld J."/>
            <person name="Kriventseva E.V."/>
            <person name="Kultz D."/>
            <person name="Laforsch C."/>
            <person name="Lindquist E."/>
            <person name="Lopez J."/>
            <person name="Manak J.R."/>
            <person name="Muller J."/>
            <person name="Pangilinan J."/>
            <person name="Patwardhan R.P."/>
            <person name="Pitluck S."/>
            <person name="Pritham E.J."/>
            <person name="Rechtsteiner A."/>
            <person name="Rho M."/>
            <person name="Rogozin I.B."/>
            <person name="Sakarya O."/>
            <person name="Salamov A."/>
            <person name="Schaack S."/>
            <person name="Shapiro H."/>
            <person name="Shiga Y."/>
            <person name="Skalitzky C."/>
            <person name="Smith Z."/>
            <person name="Souvorov A."/>
            <person name="Sung W."/>
            <person name="Tang Z."/>
            <person name="Tsuchiya D."/>
            <person name="Tu H."/>
            <person name="Vos H."/>
            <person name="Wang M."/>
            <person name="Wolf Y.I."/>
            <person name="Yamagata H."/>
            <person name="Yamada T."/>
            <person name="Ye Y."/>
            <person name="Shaw J.R."/>
            <person name="Andrews J."/>
            <person name="Crease T.J."/>
            <person name="Tang H."/>
            <person name="Lucas S.M."/>
            <person name="Robertson H.M."/>
            <person name="Bork P."/>
            <person name="Koonin E.V."/>
            <person name="Zdobnov E.M."/>
            <person name="Grigoriev I.V."/>
            <person name="Lynch M."/>
            <person name="Boore J.L."/>
        </authorList>
    </citation>
    <scope>NUCLEOTIDE SEQUENCE [LARGE SCALE GENOMIC DNA]</scope>
</reference>
<evidence type="ECO:0000313" key="1">
    <source>
        <dbReference type="EMBL" id="EFX78321.1"/>
    </source>
</evidence>
<keyword evidence="2" id="KW-1185">Reference proteome</keyword>
<dbReference type="HOGENOM" id="CLU_2063804_0_0_1"/>
<proteinExistence type="predicted"/>
<dbReference type="Proteomes" id="UP000000305">
    <property type="component" value="Unassembled WGS sequence"/>
</dbReference>
<protein>
    <submittedName>
        <fullName evidence="1">Uncharacterized protein</fullName>
    </submittedName>
</protein>
<dbReference type="AlphaFoldDB" id="E9GQJ2"/>
<dbReference type="InParanoid" id="E9GQJ2"/>
<sequence>MFVTATLVADYFDLPMCPSYFSAVWKLKTFIWQQRLVENKMSDRQRQVSPQSTPNFICKSVNGSIPIESSFDSIEAWLVPTFQHLLSSFSFLVAFGRPGRNHSTLLKSEQTIQEDIVTI</sequence>
<organism evidence="1 2">
    <name type="scientific">Daphnia pulex</name>
    <name type="common">Water flea</name>
    <dbReference type="NCBI Taxonomy" id="6669"/>
    <lineage>
        <taxon>Eukaryota</taxon>
        <taxon>Metazoa</taxon>
        <taxon>Ecdysozoa</taxon>
        <taxon>Arthropoda</taxon>
        <taxon>Crustacea</taxon>
        <taxon>Branchiopoda</taxon>
        <taxon>Diplostraca</taxon>
        <taxon>Cladocera</taxon>
        <taxon>Anomopoda</taxon>
        <taxon>Daphniidae</taxon>
        <taxon>Daphnia</taxon>
    </lineage>
</organism>
<evidence type="ECO:0000313" key="2">
    <source>
        <dbReference type="Proteomes" id="UP000000305"/>
    </source>
</evidence>
<dbReference type="KEGG" id="dpx:DAPPUDRAFT_246447"/>
<gene>
    <name evidence="1" type="ORF">DAPPUDRAFT_246447</name>
</gene>
<name>E9GQJ2_DAPPU</name>
<dbReference type="EMBL" id="GL732558">
    <property type="protein sequence ID" value="EFX78321.1"/>
    <property type="molecule type" value="Genomic_DNA"/>
</dbReference>